<protein>
    <recommendedName>
        <fullName evidence="1">EfeO-type cupredoxin-like domain-containing protein</fullName>
    </recommendedName>
</protein>
<proteinExistence type="predicted"/>
<reference evidence="3" key="1">
    <citation type="journal article" date="2017" name="Proc. Natl. Acad. Sci. U.S.A.">
        <title>Simulation of Deepwater Horizon oil plume reveals substrate specialization within a complex community of hydrocarbon-degraders.</title>
        <authorList>
            <person name="Hu P."/>
            <person name="Dubinsky E.A."/>
            <person name="Probst A.J."/>
            <person name="Wang J."/>
            <person name="Sieber C.M.K."/>
            <person name="Tom L.M."/>
            <person name="Gardinali P."/>
            <person name="Banfield J.F."/>
            <person name="Atlas R.M."/>
            <person name="Andersen G.L."/>
        </authorList>
    </citation>
    <scope>NUCLEOTIDE SEQUENCE [LARGE SCALE GENOMIC DNA]</scope>
</reference>
<dbReference type="Gene3D" id="2.60.40.420">
    <property type="entry name" value="Cupredoxins - blue copper proteins"/>
    <property type="match status" value="1"/>
</dbReference>
<dbReference type="Pfam" id="PF13473">
    <property type="entry name" value="Cupredoxin_1"/>
    <property type="match status" value="1"/>
</dbReference>
<dbReference type="EMBL" id="MAAO01000012">
    <property type="protein sequence ID" value="OUR94051.1"/>
    <property type="molecule type" value="Genomic_DNA"/>
</dbReference>
<accession>A0A1Y5F2Z8</accession>
<evidence type="ECO:0000313" key="2">
    <source>
        <dbReference type="EMBL" id="OUR94051.1"/>
    </source>
</evidence>
<sequence length="158" mass="18256">MTKRVDNIKKEIPIKKIWIYLTLLVSLNSLALEQTHFKARKFDSPEREQSIIVSSEGYYPKVVHVYSGEKVKFFITSTGSRPSCFTIPKKQVFLPASRGEISESTVFFERPGVYEFNCPAGGIKGRIVVQEHPTARRARIKREIASEKRVKIWRPRDE</sequence>
<dbReference type="InterPro" id="IPR028096">
    <property type="entry name" value="EfeO_Cupredoxin"/>
</dbReference>
<dbReference type="InterPro" id="IPR008972">
    <property type="entry name" value="Cupredoxin"/>
</dbReference>
<comment type="caution">
    <text evidence="2">The sequence shown here is derived from an EMBL/GenBank/DDBJ whole genome shotgun (WGS) entry which is preliminary data.</text>
</comment>
<name>A0A1Y5F2Z8_9BACT</name>
<gene>
    <name evidence="2" type="ORF">A9Q84_18230</name>
</gene>
<feature type="domain" description="EfeO-type cupredoxin-like" evidence="1">
    <location>
        <begin position="37"/>
        <end position="129"/>
    </location>
</feature>
<evidence type="ECO:0000259" key="1">
    <source>
        <dbReference type="Pfam" id="PF13473"/>
    </source>
</evidence>
<organism evidence="2 3">
    <name type="scientific">Halobacteriovorax marinus</name>
    <dbReference type="NCBI Taxonomy" id="97084"/>
    <lineage>
        <taxon>Bacteria</taxon>
        <taxon>Pseudomonadati</taxon>
        <taxon>Bdellovibrionota</taxon>
        <taxon>Bacteriovoracia</taxon>
        <taxon>Bacteriovoracales</taxon>
        <taxon>Halobacteriovoraceae</taxon>
        <taxon>Halobacteriovorax</taxon>
    </lineage>
</organism>
<dbReference type="AlphaFoldDB" id="A0A1Y5F2Z8"/>
<dbReference type="SUPFAM" id="SSF49503">
    <property type="entry name" value="Cupredoxins"/>
    <property type="match status" value="1"/>
</dbReference>
<evidence type="ECO:0000313" key="3">
    <source>
        <dbReference type="Proteomes" id="UP000196531"/>
    </source>
</evidence>
<dbReference type="Proteomes" id="UP000196531">
    <property type="component" value="Unassembled WGS sequence"/>
</dbReference>